<name>A0A0C3SE23_PHLG1</name>
<protein>
    <recommendedName>
        <fullName evidence="3">F-box domain-containing protein</fullName>
    </recommendedName>
</protein>
<organism evidence="1 2">
    <name type="scientific">Phlebiopsis gigantea (strain 11061_1 CR5-6)</name>
    <name type="common">White-rot fungus</name>
    <name type="synonym">Peniophora gigantea</name>
    <dbReference type="NCBI Taxonomy" id="745531"/>
    <lineage>
        <taxon>Eukaryota</taxon>
        <taxon>Fungi</taxon>
        <taxon>Dikarya</taxon>
        <taxon>Basidiomycota</taxon>
        <taxon>Agaricomycotina</taxon>
        <taxon>Agaricomycetes</taxon>
        <taxon>Polyporales</taxon>
        <taxon>Phanerochaetaceae</taxon>
        <taxon>Phlebiopsis</taxon>
    </lineage>
</organism>
<sequence length="451" mass="50452">MPATALDLPAELIRRIADEIVTSTVVGLAAVDETHNLWPLRDVLSHCSLTCRYWSNIFRSYIFFEVKLKCSEDVTELSSLIEAPGSQIRTFIEVLQVTLQDWTIPWLHHISSLTEKLPKFSRVTLDFEKPPFGLSISSLTTLHPLLPTTLPAHFSNFASLSLSANEFNNFSELMRLVRGLPALQDITCSQINWKERTPTRDLQRGLYFPKHLRDVSTVACQEDAPMLWLFTTNKKIHAAKGSPPLSVPMMSTIIDIVEALLRCRRTRDQPQALLMFATSMHVIPPVDKPIPGRTYIHPSHWQVLFRSTLTGPAFLARFILVAVMPFAYVGHIFLEVKLSRGDPETLASQDALADELVQNPLDDLERFPVRSAAEELLAVEWGELDALWADMTGLRSVDVEADLSGKLSKEEFASAVDAIHERMPAMGDAPKLTIKGINLRPAKVQTASLAV</sequence>
<accession>A0A0C3SE23</accession>
<dbReference type="OrthoDB" id="2753739at2759"/>
<dbReference type="EMBL" id="KN840458">
    <property type="protein sequence ID" value="KIP10155.1"/>
    <property type="molecule type" value="Genomic_DNA"/>
</dbReference>
<evidence type="ECO:0000313" key="2">
    <source>
        <dbReference type="Proteomes" id="UP000053257"/>
    </source>
</evidence>
<evidence type="ECO:0008006" key="3">
    <source>
        <dbReference type="Google" id="ProtNLM"/>
    </source>
</evidence>
<dbReference type="Proteomes" id="UP000053257">
    <property type="component" value="Unassembled WGS sequence"/>
</dbReference>
<keyword evidence="2" id="KW-1185">Reference proteome</keyword>
<reference evidence="1 2" key="1">
    <citation type="journal article" date="2014" name="PLoS Genet.">
        <title>Analysis of the Phlebiopsis gigantea genome, transcriptome and secretome provides insight into its pioneer colonization strategies of wood.</title>
        <authorList>
            <person name="Hori C."/>
            <person name="Ishida T."/>
            <person name="Igarashi K."/>
            <person name="Samejima M."/>
            <person name="Suzuki H."/>
            <person name="Master E."/>
            <person name="Ferreira P."/>
            <person name="Ruiz-Duenas F.J."/>
            <person name="Held B."/>
            <person name="Canessa P."/>
            <person name="Larrondo L.F."/>
            <person name="Schmoll M."/>
            <person name="Druzhinina I.S."/>
            <person name="Kubicek C.P."/>
            <person name="Gaskell J.A."/>
            <person name="Kersten P."/>
            <person name="St John F."/>
            <person name="Glasner J."/>
            <person name="Sabat G."/>
            <person name="Splinter BonDurant S."/>
            <person name="Syed K."/>
            <person name="Yadav J."/>
            <person name="Mgbeahuruike A.C."/>
            <person name="Kovalchuk A."/>
            <person name="Asiegbu F.O."/>
            <person name="Lackner G."/>
            <person name="Hoffmeister D."/>
            <person name="Rencoret J."/>
            <person name="Gutierrez A."/>
            <person name="Sun H."/>
            <person name="Lindquist E."/>
            <person name="Barry K."/>
            <person name="Riley R."/>
            <person name="Grigoriev I.V."/>
            <person name="Henrissat B."/>
            <person name="Kues U."/>
            <person name="Berka R.M."/>
            <person name="Martinez A.T."/>
            <person name="Covert S.F."/>
            <person name="Blanchette R.A."/>
            <person name="Cullen D."/>
        </authorList>
    </citation>
    <scope>NUCLEOTIDE SEQUENCE [LARGE SCALE GENOMIC DNA]</scope>
    <source>
        <strain evidence="1 2">11061_1 CR5-6</strain>
    </source>
</reference>
<gene>
    <name evidence="1" type="ORF">PHLGIDRAFT_125805</name>
</gene>
<evidence type="ECO:0000313" key="1">
    <source>
        <dbReference type="EMBL" id="KIP10155.1"/>
    </source>
</evidence>
<dbReference type="AlphaFoldDB" id="A0A0C3SE23"/>
<dbReference type="HOGENOM" id="CLU_607074_0_0_1"/>
<proteinExistence type="predicted"/>